<dbReference type="PANTHER" id="PTHR11575">
    <property type="entry name" value="5'-NUCLEOTIDASE-RELATED"/>
    <property type="match status" value="1"/>
</dbReference>
<reference evidence="2 3" key="1">
    <citation type="submission" date="2020-06" db="EMBL/GenBank/DDBJ databases">
        <title>Genome sequence of Paramixta manurensis strain PD-1.</title>
        <authorList>
            <person name="Lee C.W."/>
            <person name="Kim J."/>
        </authorList>
    </citation>
    <scope>NUCLEOTIDE SEQUENCE [LARGE SCALE GENOMIC DNA]</scope>
    <source>
        <strain evidence="2 3">PD-1</strain>
    </source>
</reference>
<dbReference type="PANTHER" id="PTHR11575:SF46">
    <property type="entry name" value="PROTEIN USHA"/>
    <property type="match status" value="1"/>
</dbReference>
<keyword evidence="1" id="KW-0732">Signal</keyword>
<dbReference type="GO" id="GO:0009166">
    <property type="term" value="P:nucleotide catabolic process"/>
    <property type="evidence" value="ECO:0007669"/>
    <property type="project" value="InterPro"/>
</dbReference>
<keyword evidence="3" id="KW-1185">Reference proteome</keyword>
<gene>
    <name evidence="2" type="ORF">PMPD1_1262</name>
</gene>
<dbReference type="InterPro" id="IPR006179">
    <property type="entry name" value="5_nucleotidase/apyrase"/>
</dbReference>
<name>A0A6M8UCI1_9GAMM</name>
<protein>
    <submittedName>
        <fullName evidence="2">5'-nucleotidase</fullName>
    </submittedName>
</protein>
<dbReference type="KEGG" id="pmak:PMPD1_1262"/>
<accession>A0A6M8UCI1</accession>
<dbReference type="InterPro" id="IPR029052">
    <property type="entry name" value="Metallo-depent_PP-like"/>
</dbReference>
<sequence>MRNRYQILLGGLAGILLAVPLAAQAWEKDRTYQFTVLHSNDLHGQFWANAQGEYGLAAQKTVVDQIRYDVQAHGGALLVLSGGDVNSEAPETDRQNAEPAFRGMNLIGYQGMAIGDSEFTHPLSVLRQQQKWAKFPLLSANIYQTSSGKRLFQPYALFNRMGLKIAVIGLTRDQTATTANPQNLQDIAFHSPIEEAKTVVNALRAHEKPDVIIAATHLGYYADGTQGDVALARALPPGYLNIIVGGHSGEAVCMVQNGVGQSRFVPGMHCVPDRQNQTWIMQAQEGGKSIGRADFTFRNGVLTLAHYQLIPINPKQTIANTDGSNSQINNSEPIPADPAMLKLLLPFQRKADAMRKVSNRP</sequence>
<dbReference type="AlphaFoldDB" id="A0A6M8UCI1"/>
<dbReference type="GO" id="GO:0008253">
    <property type="term" value="F:5'-nucleotidase activity"/>
    <property type="evidence" value="ECO:0007669"/>
    <property type="project" value="TreeGrafter"/>
</dbReference>
<evidence type="ECO:0000313" key="3">
    <source>
        <dbReference type="Proteomes" id="UP000505325"/>
    </source>
</evidence>
<dbReference type="GO" id="GO:0000166">
    <property type="term" value="F:nucleotide binding"/>
    <property type="evidence" value="ECO:0007669"/>
    <property type="project" value="UniProtKB-KW"/>
</dbReference>
<evidence type="ECO:0000313" key="2">
    <source>
        <dbReference type="EMBL" id="QKJ86227.1"/>
    </source>
</evidence>
<comment type="similarity">
    <text evidence="1">Belongs to the 5'-nucleotidase family.</text>
</comment>
<dbReference type="SUPFAM" id="SSF56300">
    <property type="entry name" value="Metallo-dependent phosphatases"/>
    <property type="match status" value="1"/>
</dbReference>
<feature type="chain" id="PRO_5027152846" evidence="1">
    <location>
        <begin position="26"/>
        <end position="361"/>
    </location>
</feature>
<dbReference type="Proteomes" id="UP000505325">
    <property type="component" value="Chromosome"/>
</dbReference>
<evidence type="ECO:0000256" key="1">
    <source>
        <dbReference type="RuleBase" id="RU362119"/>
    </source>
</evidence>
<keyword evidence="1" id="KW-0547">Nucleotide-binding</keyword>
<dbReference type="PRINTS" id="PR01607">
    <property type="entry name" value="APYRASEFAMLY"/>
</dbReference>
<dbReference type="Gene3D" id="3.60.21.10">
    <property type="match status" value="1"/>
</dbReference>
<dbReference type="EMBL" id="CP054212">
    <property type="protein sequence ID" value="QKJ86227.1"/>
    <property type="molecule type" value="Genomic_DNA"/>
</dbReference>
<organism evidence="2 3">
    <name type="scientific">Paramixta manurensis</name>
    <dbReference type="NCBI Taxonomy" id="2740817"/>
    <lineage>
        <taxon>Bacteria</taxon>
        <taxon>Pseudomonadati</taxon>
        <taxon>Pseudomonadota</taxon>
        <taxon>Gammaproteobacteria</taxon>
        <taxon>Enterobacterales</taxon>
        <taxon>Erwiniaceae</taxon>
        <taxon>Paramixta</taxon>
    </lineage>
</organism>
<feature type="signal peptide" evidence="1">
    <location>
        <begin position="1"/>
        <end position="25"/>
    </location>
</feature>
<proteinExistence type="inferred from homology"/>
<dbReference type="GO" id="GO:0008768">
    <property type="term" value="F:UDP-sugar diphosphatase activity"/>
    <property type="evidence" value="ECO:0007669"/>
    <property type="project" value="TreeGrafter"/>
</dbReference>
<keyword evidence="1" id="KW-0378">Hydrolase</keyword>
<dbReference type="GO" id="GO:0030288">
    <property type="term" value="C:outer membrane-bounded periplasmic space"/>
    <property type="evidence" value="ECO:0007669"/>
    <property type="project" value="TreeGrafter"/>
</dbReference>